<organism evidence="2 3">
    <name type="scientific">Eumeta variegata</name>
    <name type="common">Bagworm moth</name>
    <name type="synonym">Eumeta japonica</name>
    <dbReference type="NCBI Taxonomy" id="151549"/>
    <lineage>
        <taxon>Eukaryota</taxon>
        <taxon>Metazoa</taxon>
        <taxon>Ecdysozoa</taxon>
        <taxon>Arthropoda</taxon>
        <taxon>Hexapoda</taxon>
        <taxon>Insecta</taxon>
        <taxon>Pterygota</taxon>
        <taxon>Neoptera</taxon>
        <taxon>Endopterygota</taxon>
        <taxon>Lepidoptera</taxon>
        <taxon>Glossata</taxon>
        <taxon>Ditrysia</taxon>
        <taxon>Tineoidea</taxon>
        <taxon>Psychidae</taxon>
        <taxon>Oiketicinae</taxon>
        <taxon>Eumeta</taxon>
    </lineage>
</organism>
<dbReference type="Proteomes" id="UP000299102">
    <property type="component" value="Unassembled WGS sequence"/>
</dbReference>
<feature type="compositionally biased region" description="Basic residues" evidence="1">
    <location>
        <begin position="103"/>
        <end position="117"/>
    </location>
</feature>
<feature type="region of interest" description="Disordered" evidence="1">
    <location>
        <begin position="58"/>
        <end position="117"/>
    </location>
</feature>
<feature type="region of interest" description="Disordered" evidence="1">
    <location>
        <begin position="1"/>
        <end position="37"/>
    </location>
</feature>
<evidence type="ECO:0000256" key="1">
    <source>
        <dbReference type="SAM" id="MobiDB-lite"/>
    </source>
</evidence>
<dbReference type="EMBL" id="BGZK01000127">
    <property type="protein sequence ID" value="GBP21280.1"/>
    <property type="molecule type" value="Genomic_DNA"/>
</dbReference>
<feature type="compositionally biased region" description="Gly residues" evidence="1">
    <location>
        <begin position="20"/>
        <end position="31"/>
    </location>
</feature>
<keyword evidence="3" id="KW-1185">Reference proteome</keyword>
<sequence>MWYNQNRKYRRGSTAVRVTSGGGAPRAGGGAARMPATAPRAPLPLAAAVAVRCVTEAHSPPTPVGELWSGARRRPAHSARDGPPLPPRQTFPRRSPLTAPAARRARRRSAALARPRRRFEGSWITLDKLVVRGGGAGSAAGGADRYRRRYER</sequence>
<evidence type="ECO:0000313" key="2">
    <source>
        <dbReference type="EMBL" id="GBP21280.1"/>
    </source>
</evidence>
<name>A0A4C1U4V7_EUMVA</name>
<protein>
    <submittedName>
        <fullName evidence="2">Uncharacterized protein</fullName>
    </submittedName>
</protein>
<gene>
    <name evidence="2" type="ORF">EVAR_11675_1</name>
</gene>
<feature type="compositionally biased region" description="Low complexity" evidence="1">
    <location>
        <begin position="92"/>
        <end position="102"/>
    </location>
</feature>
<reference evidence="2 3" key="1">
    <citation type="journal article" date="2019" name="Commun. Biol.">
        <title>The bagworm genome reveals a unique fibroin gene that provides high tensile strength.</title>
        <authorList>
            <person name="Kono N."/>
            <person name="Nakamura H."/>
            <person name="Ohtoshi R."/>
            <person name="Tomita M."/>
            <person name="Numata K."/>
            <person name="Arakawa K."/>
        </authorList>
    </citation>
    <scope>NUCLEOTIDE SEQUENCE [LARGE SCALE GENOMIC DNA]</scope>
</reference>
<comment type="caution">
    <text evidence="2">The sequence shown here is derived from an EMBL/GenBank/DDBJ whole genome shotgun (WGS) entry which is preliminary data.</text>
</comment>
<proteinExistence type="predicted"/>
<accession>A0A4C1U4V7</accession>
<dbReference type="AlphaFoldDB" id="A0A4C1U4V7"/>
<evidence type="ECO:0000313" key="3">
    <source>
        <dbReference type="Proteomes" id="UP000299102"/>
    </source>
</evidence>
<feature type="region of interest" description="Disordered" evidence="1">
    <location>
        <begin position="133"/>
        <end position="152"/>
    </location>
</feature>